<dbReference type="RefSeq" id="WP_147066911.1">
    <property type="nucleotide sequence ID" value="NZ_BAAARO010000001.1"/>
</dbReference>
<dbReference type="Gene3D" id="3.40.50.720">
    <property type="entry name" value="NAD(P)-binding Rossmann-like Domain"/>
    <property type="match status" value="1"/>
</dbReference>
<dbReference type="InterPro" id="IPR036291">
    <property type="entry name" value="NAD(P)-bd_dom_sf"/>
</dbReference>
<evidence type="ECO:0000313" key="3">
    <source>
        <dbReference type="Proteomes" id="UP000321534"/>
    </source>
</evidence>
<reference evidence="2 3" key="1">
    <citation type="submission" date="2019-07" db="EMBL/GenBank/DDBJ databases">
        <title>Whole genome shotgun sequence of Terrabacter aerolatus NBRC 106305.</title>
        <authorList>
            <person name="Hosoyama A."/>
            <person name="Uohara A."/>
            <person name="Ohji S."/>
            <person name="Ichikawa N."/>
        </authorList>
    </citation>
    <scope>NUCLEOTIDE SEQUENCE [LARGE SCALE GENOMIC DNA]</scope>
    <source>
        <strain evidence="2 3">NBRC 106305</strain>
    </source>
</reference>
<dbReference type="OrthoDB" id="8205493at2"/>
<sequence>MSHHLVLGAGGVGRSTTTALVELGDTVTLASRSGHVSQRAWEEGHREAVEVVAVDAGDAAALTALARGAASIVNAVNPPSYMTWDTDWPPIATATLTAAEQSGAGLVIIGNLYGYGEVAAPMREDDPLRPAGHKGRLRADMWTEALARHEEGRLRVTELRSSDYFGPGTTARTSYLNDIVIDALLAGRPPFVPAGRADAPHSWTYVPDVGRFAARVAGGDDGWGRAWHVPTAPARTFDEAAADVARLAGVKQRRVRVLPRPLGTAAGLAVPFMRELRETRHQFERPFVLDSELTQRRFGLAPTPWDDALATTIADRRALTDARDPKAARSGTAA</sequence>
<feature type="domain" description="Saccharopine dehydrogenase NADP binding" evidence="1">
    <location>
        <begin position="5"/>
        <end position="80"/>
    </location>
</feature>
<dbReference type="AlphaFoldDB" id="A0A512D2L3"/>
<dbReference type="Pfam" id="PF03435">
    <property type="entry name" value="Sacchrp_dh_NADP"/>
    <property type="match status" value="1"/>
</dbReference>
<comment type="caution">
    <text evidence="2">The sequence shown here is derived from an EMBL/GenBank/DDBJ whole genome shotgun (WGS) entry which is preliminary data.</text>
</comment>
<evidence type="ECO:0000313" key="2">
    <source>
        <dbReference type="EMBL" id="GEO30712.1"/>
    </source>
</evidence>
<evidence type="ECO:0000259" key="1">
    <source>
        <dbReference type="Pfam" id="PF03435"/>
    </source>
</evidence>
<accession>A0A512D2L3</accession>
<dbReference type="SUPFAM" id="SSF51735">
    <property type="entry name" value="NAD(P)-binding Rossmann-fold domains"/>
    <property type="match status" value="1"/>
</dbReference>
<gene>
    <name evidence="2" type="ORF">TAE01_25220</name>
</gene>
<organism evidence="2 3">
    <name type="scientific">Terrabacter aerolatus</name>
    <dbReference type="NCBI Taxonomy" id="422442"/>
    <lineage>
        <taxon>Bacteria</taxon>
        <taxon>Bacillati</taxon>
        <taxon>Actinomycetota</taxon>
        <taxon>Actinomycetes</taxon>
        <taxon>Micrococcales</taxon>
        <taxon>Intrasporangiaceae</taxon>
        <taxon>Terrabacter</taxon>
    </lineage>
</organism>
<dbReference type="EMBL" id="BJYX01000012">
    <property type="protein sequence ID" value="GEO30712.1"/>
    <property type="molecule type" value="Genomic_DNA"/>
</dbReference>
<dbReference type="Proteomes" id="UP000321534">
    <property type="component" value="Unassembled WGS sequence"/>
</dbReference>
<proteinExistence type="predicted"/>
<keyword evidence="3" id="KW-1185">Reference proteome</keyword>
<protein>
    <submittedName>
        <fullName evidence="2">NAD-dependent epimerase</fullName>
    </submittedName>
</protein>
<dbReference type="InterPro" id="IPR005097">
    <property type="entry name" value="Sacchrp_dh_NADP-bd"/>
</dbReference>
<name>A0A512D2L3_9MICO</name>